<feature type="non-terminal residue" evidence="1">
    <location>
        <position position="86"/>
    </location>
</feature>
<feature type="non-terminal residue" evidence="1">
    <location>
        <position position="1"/>
    </location>
</feature>
<reference evidence="1" key="1">
    <citation type="submission" date="2018-05" db="EMBL/GenBank/DDBJ databases">
        <authorList>
            <person name="Lanie J.A."/>
            <person name="Ng W.-L."/>
            <person name="Kazmierczak K.M."/>
            <person name="Andrzejewski T.M."/>
            <person name="Davidsen T.M."/>
            <person name="Wayne K.J."/>
            <person name="Tettelin H."/>
            <person name="Glass J.I."/>
            <person name="Rusch D."/>
            <person name="Podicherti R."/>
            <person name="Tsui H.-C.T."/>
            <person name="Winkler M.E."/>
        </authorList>
    </citation>
    <scope>NUCLEOTIDE SEQUENCE</scope>
</reference>
<dbReference type="AlphaFoldDB" id="A0A382TQ97"/>
<accession>A0A382TQ97</accession>
<name>A0A382TQ97_9ZZZZ</name>
<evidence type="ECO:0000313" key="1">
    <source>
        <dbReference type="EMBL" id="SVD23932.1"/>
    </source>
</evidence>
<sequence>VKPLLSTTALLVFFIYVGSSSYATRLDDLIIQKDSQLNGLLLELLIAGATLDDPRLNAISELAENICIAAGRSGCTSRGMYSHPET</sequence>
<proteinExistence type="predicted"/>
<protein>
    <submittedName>
        <fullName evidence="1">Uncharacterized protein</fullName>
    </submittedName>
</protein>
<organism evidence="1">
    <name type="scientific">marine metagenome</name>
    <dbReference type="NCBI Taxonomy" id="408172"/>
    <lineage>
        <taxon>unclassified sequences</taxon>
        <taxon>metagenomes</taxon>
        <taxon>ecological metagenomes</taxon>
    </lineage>
</organism>
<dbReference type="EMBL" id="UINC01138160">
    <property type="protein sequence ID" value="SVD23932.1"/>
    <property type="molecule type" value="Genomic_DNA"/>
</dbReference>
<gene>
    <name evidence="1" type="ORF">METZ01_LOCUS376786</name>
</gene>